<proteinExistence type="predicted"/>
<dbReference type="EMBL" id="HBFQ01028890">
    <property type="protein sequence ID" value="CAD8845974.1"/>
    <property type="molecule type" value="Transcribed_RNA"/>
</dbReference>
<protein>
    <submittedName>
        <fullName evidence="1">Uncharacterized protein</fullName>
    </submittedName>
</protein>
<evidence type="ECO:0000313" key="1">
    <source>
        <dbReference type="EMBL" id="CAD8845974.1"/>
    </source>
</evidence>
<dbReference type="AlphaFoldDB" id="A0A7S1A8C4"/>
<reference evidence="1" key="1">
    <citation type="submission" date="2021-01" db="EMBL/GenBank/DDBJ databases">
        <authorList>
            <person name="Corre E."/>
            <person name="Pelletier E."/>
            <person name="Niang G."/>
            <person name="Scheremetjew M."/>
            <person name="Finn R."/>
            <person name="Kale V."/>
            <person name="Holt S."/>
            <person name="Cochrane G."/>
            <person name="Meng A."/>
            <person name="Brown T."/>
            <person name="Cohen L."/>
        </authorList>
    </citation>
    <scope>NUCLEOTIDE SEQUENCE</scope>
</reference>
<name>A0A7S1A8C4_NOCSC</name>
<gene>
    <name evidence="1" type="ORF">NSCI0253_LOCUS20324</name>
</gene>
<accession>A0A7S1A8C4</accession>
<organism evidence="1">
    <name type="scientific">Noctiluca scintillans</name>
    <name type="common">Sea sparkle</name>
    <name type="synonym">Red tide dinoflagellate</name>
    <dbReference type="NCBI Taxonomy" id="2966"/>
    <lineage>
        <taxon>Eukaryota</taxon>
        <taxon>Sar</taxon>
        <taxon>Alveolata</taxon>
        <taxon>Dinophyceae</taxon>
        <taxon>Noctilucales</taxon>
        <taxon>Noctilucaceae</taxon>
        <taxon>Noctiluca</taxon>
    </lineage>
</organism>
<sequence length="130" mass="14322">MDVSVTKPGNIPVSDLMDEETKKKVRIANAHRALSHRVMALRRDRAECPRAYASMGDKGRFENLGNASAELYRDRLFMSPDEVARAEQPSMQMILDEMGKEMMQSLPQLQPAAATEALRGAWAGTAGVSS</sequence>